<accession>A0ABY8B0Q3</accession>
<dbReference type="InterPro" id="IPR036129">
    <property type="entry name" value="Glycerate_kinase_sf"/>
</dbReference>
<keyword evidence="6" id="KW-1185">Reference proteome</keyword>
<evidence type="ECO:0000256" key="2">
    <source>
        <dbReference type="ARBA" id="ARBA00022679"/>
    </source>
</evidence>
<name>A0ABY8B0Q3_9BACL</name>
<dbReference type="InterPro" id="IPR018193">
    <property type="entry name" value="Glyc_kinase_flavodox-like_fold"/>
</dbReference>
<dbReference type="Proteomes" id="UP001219957">
    <property type="component" value="Chromosome"/>
</dbReference>
<gene>
    <name evidence="5" type="ORF">OE059_02345</name>
</gene>
<dbReference type="PANTHER" id="PTHR21599:SF0">
    <property type="entry name" value="GLYCERATE KINASE"/>
    <property type="match status" value="1"/>
</dbReference>
<dbReference type="GO" id="GO:0016301">
    <property type="term" value="F:kinase activity"/>
    <property type="evidence" value="ECO:0007669"/>
    <property type="project" value="UniProtKB-KW"/>
</dbReference>
<dbReference type="Pfam" id="PF02595">
    <property type="entry name" value="Gly_kinase"/>
    <property type="match status" value="1"/>
</dbReference>
<organism evidence="5 6">
    <name type="scientific">Exiguobacterium profundum</name>
    <dbReference type="NCBI Taxonomy" id="307643"/>
    <lineage>
        <taxon>Bacteria</taxon>
        <taxon>Bacillati</taxon>
        <taxon>Bacillota</taxon>
        <taxon>Bacilli</taxon>
        <taxon>Bacillales</taxon>
        <taxon>Bacillales Family XII. Incertae Sedis</taxon>
        <taxon>Exiguobacterium</taxon>
    </lineage>
</organism>
<dbReference type="NCBIfam" id="TIGR00045">
    <property type="entry name" value="glycerate kinase"/>
    <property type="match status" value="1"/>
</dbReference>
<keyword evidence="2 4" id="KW-0808">Transferase</keyword>
<evidence type="ECO:0000313" key="5">
    <source>
        <dbReference type="EMBL" id="WED55717.1"/>
    </source>
</evidence>
<dbReference type="PIRSF" id="PIRSF006078">
    <property type="entry name" value="GlxK"/>
    <property type="match status" value="1"/>
</dbReference>
<dbReference type="InterPro" id="IPR004381">
    <property type="entry name" value="Glycerate_kinase"/>
</dbReference>
<evidence type="ECO:0000256" key="4">
    <source>
        <dbReference type="PIRNR" id="PIRNR006078"/>
    </source>
</evidence>
<dbReference type="EMBL" id="CP109617">
    <property type="protein sequence ID" value="WED55717.1"/>
    <property type="molecule type" value="Genomic_DNA"/>
</dbReference>
<dbReference type="Gene3D" id="3.90.1510.10">
    <property type="entry name" value="Glycerate kinase, domain 2"/>
    <property type="match status" value="1"/>
</dbReference>
<evidence type="ECO:0000256" key="3">
    <source>
        <dbReference type="ARBA" id="ARBA00022777"/>
    </source>
</evidence>
<proteinExistence type="inferred from homology"/>
<dbReference type="RefSeq" id="WP_275060277.1">
    <property type="nucleotide sequence ID" value="NZ_CP109617.1"/>
</dbReference>
<dbReference type="PANTHER" id="PTHR21599">
    <property type="entry name" value="GLYCERATE KINASE"/>
    <property type="match status" value="1"/>
</dbReference>
<reference evidence="5 6" key="1">
    <citation type="submission" date="2022-10" db="EMBL/GenBank/DDBJ databases">
        <title>Complete genome sequence of Exiguobacterium profundum TSS-3 isolated from an extremely saline-alkaline spring located in Ixtapa, Chiapas-Mexico.</title>
        <authorList>
            <person name="Rincon-Rosales R."/>
            <person name="Rogel M.A."/>
            <person name="Rincon-Molina C.I."/>
            <person name="Guerrero G."/>
            <person name="Manzano-Gomez L.A."/>
            <person name="Lopez-Lopez A."/>
            <person name="Rincon Molina F.A."/>
            <person name="Martinez-Romero E."/>
        </authorList>
    </citation>
    <scope>NUCLEOTIDE SEQUENCE [LARGE SCALE GENOMIC DNA]</scope>
    <source>
        <strain evidence="5 6">TSS-3</strain>
    </source>
</reference>
<comment type="similarity">
    <text evidence="1 4">Belongs to the glycerate kinase type-1 family.</text>
</comment>
<protein>
    <submittedName>
        <fullName evidence="5">Glycerate kinase</fullName>
    </submittedName>
</protein>
<sequence length="367" mass="39464">MRIVVAMDSFKGSLSSMEANQAVLRALEGHEVTIIPISDGGEGFLDAWIATHAEGTIIEENVVCLDGIQRVARFGFEPSTRHAVIEVAETAGLTLLAHVNPWRYSSVGVGEQIVQALERGARIITVGLGGSGTMDGGKGLLEALGVRFLDANGAVLSTIPHRVEEVASIDWSGLHPRAREVVWRMSSDVQNPLIGESGAAYVFGPQKGLAADVVKRYDRILDHYANCFEVDRRALPGAGAAGGIGFALLQLGAIYVSGVEEVVSWSKLEEQLEKADWLITGEGKFDAQSFEGKAPYGLARLANTHGVPTLVFTGQSDYTSHMESGIVAIFPIVSRIMTLEEAIWEAAPLLTNAVQRVRHVIEKAPRQ</sequence>
<keyword evidence="3 4" id="KW-0418">Kinase</keyword>
<dbReference type="SUPFAM" id="SSF110738">
    <property type="entry name" value="Glycerate kinase I"/>
    <property type="match status" value="1"/>
</dbReference>
<dbReference type="Gene3D" id="3.40.50.10350">
    <property type="entry name" value="Glycerate kinase, domain 1"/>
    <property type="match status" value="1"/>
</dbReference>
<evidence type="ECO:0000256" key="1">
    <source>
        <dbReference type="ARBA" id="ARBA00006284"/>
    </source>
</evidence>
<dbReference type="InterPro" id="IPR018197">
    <property type="entry name" value="Glycerate_kinase_RE-like"/>
</dbReference>
<evidence type="ECO:0000313" key="6">
    <source>
        <dbReference type="Proteomes" id="UP001219957"/>
    </source>
</evidence>